<dbReference type="InterPro" id="IPR033132">
    <property type="entry name" value="GH_1_N_CS"/>
</dbReference>
<dbReference type="Gene3D" id="3.20.20.80">
    <property type="entry name" value="Glycosidases"/>
    <property type="match status" value="1"/>
</dbReference>
<name>A0ABD3S245_9LAMI</name>
<evidence type="ECO:0000313" key="6">
    <source>
        <dbReference type="EMBL" id="KAL3818538.1"/>
    </source>
</evidence>
<accession>A0ABD3S245</accession>
<dbReference type="AlphaFoldDB" id="A0ABD3S245"/>
<reference evidence="6 7" key="1">
    <citation type="submission" date="2024-12" db="EMBL/GenBank/DDBJ databases">
        <title>The unique morphological basis and parallel evolutionary history of personate flowers in Penstemon.</title>
        <authorList>
            <person name="Depatie T.H."/>
            <person name="Wessinger C.A."/>
        </authorList>
    </citation>
    <scope>NUCLEOTIDE SEQUENCE [LARGE SCALE GENOMIC DNA]</scope>
    <source>
        <strain evidence="6">WTNN_2</strain>
        <tissue evidence="6">Leaf</tissue>
    </source>
</reference>
<dbReference type="InterPro" id="IPR001360">
    <property type="entry name" value="Glyco_hydro_1"/>
</dbReference>
<evidence type="ECO:0000256" key="5">
    <source>
        <dbReference type="SAM" id="SignalP"/>
    </source>
</evidence>
<sequence length="533" mass="60324">MATQLILSVFCAVLSVVLVVANSRVDNSAKCGCDEALINRRGFPEGFIFGSASAAYQIEGAYNENGKGSTMWDYFTHTYPEKILDGTNGDVAVDSYHLYKDDVQIAKEMGLDSYRFSITWARILPGGTISKGVNQDGIDYYNNLINELVDAGIEPFVTMFHLDTPQALEDAYGGFLSSQMVADFEEFADLLFREFGDRVKKWLTVNEPWCLSNLGYAAGIFAPGRCSEWVGRNCVGGDSATEPYIVTHNQLLAHATVVKLYRTKYQESQKGEIGMAVNTFWFLPYYNTDEHLKAADRALDFMFGWVMDPITFGRYPESMRTRAGSRLPNFTKEEADMLKGSYDFLGLNYYSGMYAKDNPIINSSKLSFTTDSGAKTTGLRDGVPLGDQGCSLSRYYTYPKGFREILRHIKDKYNNPAIYVTENGIDEIRNDSLPLSEALRDVKRKEYFYDHLCCLREAIEKDGVNVKGYFAWALTDNFEWASGYLVRFGIYYIDFNDKLFRRFPKYSALWLKSILRGRIDEKPAAESIVSSDH</sequence>
<evidence type="ECO:0000256" key="2">
    <source>
        <dbReference type="ARBA" id="ARBA00022801"/>
    </source>
</evidence>
<dbReference type="Proteomes" id="UP001634393">
    <property type="component" value="Unassembled WGS sequence"/>
</dbReference>
<gene>
    <name evidence="6" type="ORF">ACJIZ3_004443</name>
</gene>
<feature type="signal peptide" evidence="5">
    <location>
        <begin position="1"/>
        <end position="21"/>
    </location>
</feature>
<keyword evidence="2" id="KW-0378">Hydrolase</keyword>
<dbReference type="PANTHER" id="PTHR10353:SF137">
    <property type="entry name" value="MYROSINASE 3-RELATED"/>
    <property type="match status" value="1"/>
</dbReference>
<keyword evidence="7" id="KW-1185">Reference proteome</keyword>
<protein>
    <recommendedName>
        <fullName evidence="8">Beta-glucosidase</fullName>
    </recommendedName>
</protein>
<feature type="chain" id="PRO_5044847539" description="Beta-glucosidase" evidence="5">
    <location>
        <begin position="22"/>
        <end position="533"/>
    </location>
</feature>
<dbReference type="EMBL" id="JBJXBP010000007">
    <property type="protein sequence ID" value="KAL3818538.1"/>
    <property type="molecule type" value="Genomic_DNA"/>
</dbReference>
<evidence type="ECO:0000256" key="3">
    <source>
        <dbReference type="ARBA" id="ARBA00023295"/>
    </source>
</evidence>
<dbReference type="Pfam" id="PF00232">
    <property type="entry name" value="Glyco_hydro_1"/>
    <property type="match status" value="1"/>
</dbReference>
<evidence type="ECO:0000313" key="7">
    <source>
        <dbReference type="Proteomes" id="UP001634393"/>
    </source>
</evidence>
<organism evidence="6 7">
    <name type="scientific">Penstemon smallii</name>
    <dbReference type="NCBI Taxonomy" id="265156"/>
    <lineage>
        <taxon>Eukaryota</taxon>
        <taxon>Viridiplantae</taxon>
        <taxon>Streptophyta</taxon>
        <taxon>Embryophyta</taxon>
        <taxon>Tracheophyta</taxon>
        <taxon>Spermatophyta</taxon>
        <taxon>Magnoliopsida</taxon>
        <taxon>eudicotyledons</taxon>
        <taxon>Gunneridae</taxon>
        <taxon>Pentapetalae</taxon>
        <taxon>asterids</taxon>
        <taxon>lamiids</taxon>
        <taxon>Lamiales</taxon>
        <taxon>Plantaginaceae</taxon>
        <taxon>Cheloneae</taxon>
        <taxon>Penstemon</taxon>
    </lineage>
</organism>
<comment type="similarity">
    <text evidence="1 4">Belongs to the glycosyl hydrolase 1 family.</text>
</comment>
<dbReference type="PRINTS" id="PR00131">
    <property type="entry name" value="GLHYDRLASE1"/>
</dbReference>
<dbReference type="InterPro" id="IPR017853">
    <property type="entry name" value="GH"/>
</dbReference>
<keyword evidence="3" id="KW-0326">Glycosidase</keyword>
<evidence type="ECO:0008006" key="8">
    <source>
        <dbReference type="Google" id="ProtNLM"/>
    </source>
</evidence>
<dbReference type="FunFam" id="3.20.20.80:FF:000020">
    <property type="entry name" value="Beta-glucosidase 12"/>
    <property type="match status" value="1"/>
</dbReference>
<dbReference type="PANTHER" id="PTHR10353">
    <property type="entry name" value="GLYCOSYL HYDROLASE"/>
    <property type="match status" value="1"/>
</dbReference>
<keyword evidence="5" id="KW-0732">Signal</keyword>
<comment type="caution">
    <text evidence="6">The sequence shown here is derived from an EMBL/GenBank/DDBJ whole genome shotgun (WGS) entry which is preliminary data.</text>
</comment>
<dbReference type="PROSITE" id="PS00653">
    <property type="entry name" value="GLYCOSYL_HYDROL_F1_2"/>
    <property type="match status" value="1"/>
</dbReference>
<proteinExistence type="inferred from homology"/>
<evidence type="ECO:0000256" key="1">
    <source>
        <dbReference type="ARBA" id="ARBA00010838"/>
    </source>
</evidence>
<dbReference type="SUPFAM" id="SSF51445">
    <property type="entry name" value="(Trans)glycosidases"/>
    <property type="match status" value="1"/>
</dbReference>
<evidence type="ECO:0000256" key="4">
    <source>
        <dbReference type="RuleBase" id="RU003690"/>
    </source>
</evidence>
<dbReference type="GO" id="GO:0008422">
    <property type="term" value="F:beta-glucosidase activity"/>
    <property type="evidence" value="ECO:0007669"/>
    <property type="project" value="UniProtKB-ARBA"/>
</dbReference>